<comment type="subcellular location">
    <subcellularLocation>
        <location evidence="1">Cell membrane</location>
        <topology evidence="1">Multi-pass membrane protein</topology>
    </subcellularLocation>
</comment>
<feature type="transmembrane region" description="Helical" evidence="9">
    <location>
        <begin position="63"/>
        <end position="82"/>
    </location>
</feature>
<keyword evidence="4 9" id="KW-0812">Transmembrane</keyword>
<feature type="transmembrane region" description="Helical" evidence="9">
    <location>
        <begin position="257"/>
        <end position="278"/>
    </location>
</feature>
<feature type="transmembrane region" description="Helical" evidence="9">
    <location>
        <begin position="189"/>
        <end position="208"/>
    </location>
</feature>
<accession>A0A844QEI0</accession>
<gene>
    <name evidence="10" type="ORF">GN330_03010</name>
</gene>
<dbReference type="GO" id="GO:0022857">
    <property type="term" value="F:transmembrane transporter activity"/>
    <property type="evidence" value="ECO:0007669"/>
    <property type="project" value="InterPro"/>
</dbReference>
<evidence type="ECO:0000256" key="9">
    <source>
        <dbReference type="SAM" id="Phobius"/>
    </source>
</evidence>
<dbReference type="CDD" id="cd06582">
    <property type="entry name" value="TM_PBP1_LivH_like"/>
    <property type="match status" value="1"/>
</dbReference>
<evidence type="ECO:0000256" key="6">
    <source>
        <dbReference type="ARBA" id="ARBA00022989"/>
    </source>
</evidence>
<dbReference type="GO" id="GO:0005886">
    <property type="term" value="C:plasma membrane"/>
    <property type="evidence" value="ECO:0007669"/>
    <property type="project" value="UniProtKB-SubCell"/>
</dbReference>
<dbReference type="InterPro" id="IPR001851">
    <property type="entry name" value="ABC_transp_permease"/>
</dbReference>
<evidence type="ECO:0000256" key="2">
    <source>
        <dbReference type="ARBA" id="ARBA00022448"/>
    </source>
</evidence>
<dbReference type="GO" id="GO:0006865">
    <property type="term" value="P:amino acid transport"/>
    <property type="evidence" value="ECO:0007669"/>
    <property type="project" value="UniProtKB-KW"/>
</dbReference>
<feature type="transmembrane region" description="Helical" evidence="9">
    <location>
        <begin position="94"/>
        <end position="116"/>
    </location>
</feature>
<sequence length="288" mass="29935">MIDWQTLSFQIVNGVVWAMFLGLIALGLNAIFGLLGLLNMAHGAVYAVGAVIAWYTVSQLDSFWPALVIAPLFAAAVSVPVYRFILRPTIGKDMMVGLVATSGLLFIISDLLLATFGGSPRLVPPPVSGAVGILGFYYPTYRLVAAAMAVAVLATFWAFLRLTAIGLWIRCVAQSPTLAMASGVPVERVYLVIVVLSAALAALAGVLIAPMTMVSHQMGLAVLGPAFIVVVVGGLGNLAGAVAAAVIMGVARGVLSVFLPPTYAEVGAIVMFLPLLLIRPNGIFGGRA</sequence>
<dbReference type="Pfam" id="PF02653">
    <property type="entry name" value="BPD_transp_2"/>
    <property type="match status" value="1"/>
</dbReference>
<keyword evidence="5" id="KW-0029">Amino-acid transport</keyword>
<evidence type="ECO:0000256" key="7">
    <source>
        <dbReference type="ARBA" id="ARBA00023136"/>
    </source>
</evidence>
<keyword evidence="3" id="KW-1003">Cell membrane</keyword>
<evidence type="ECO:0000256" key="5">
    <source>
        <dbReference type="ARBA" id="ARBA00022970"/>
    </source>
</evidence>
<feature type="transmembrane region" description="Helical" evidence="9">
    <location>
        <begin position="35"/>
        <end position="57"/>
    </location>
</feature>
<keyword evidence="6 9" id="KW-1133">Transmembrane helix</keyword>
<evidence type="ECO:0000313" key="10">
    <source>
        <dbReference type="EMBL" id="MVA96219.1"/>
    </source>
</evidence>
<comment type="similarity">
    <text evidence="8">Belongs to the binding-protein-dependent transport system permease family. LivHM subfamily.</text>
</comment>
<feature type="transmembrane region" description="Helical" evidence="9">
    <location>
        <begin position="145"/>
        <end position="169"/>
    </location>
</feature>
<feature type="transmembrane region" description="Helical" evidence="9">
    <location>
        <begin position="6"/>
        <end position="28"/>
    </location>
</feature>
<proteinExistence type="inferred from homology"/>
<evidence type="ECO:0000256" key="3">
    <source>
        <dbReference type="ARBA" id="ARBA00022475"/>
    </source>
</evidence>
<dbReference type="PANTHER" id="PTHR11795">
    <property type="entry name" value="BRANCHED-CHAIN AMINO ACID TRANSPORT SYSTEM PERMEASE PROTEIN LIVH"/>
    <property type="match status" value="1"/>
</dbReference>
<keyword evidence="11" id="KW-1185">Reference proteome</keyword>
<dbReference type="InterPro" id="IPR052157">
    <property type="entry name" value="BCAA_transport_permease"/>
</dbReference>
<keyword evidence="7 9" id="KW-0472">Membrane</keyword>
<dbReference type="Proteomes" id="UP000463224">
    <property type="component" value="Unassembled WGS sequence"/>
</dbReference>
<dbReference type="PANTHER" id="PTHR11795:SF442">
    <property type="entry name" value="ABC TRANSPORTER ATP-BINDING PROTEIN"/>
    <property type="match status" value="1"/>
</dbReference>
<name>A0A844QEI0_9HYPH</name>
<evidence type="ECO:0000256" key="8">
    <source>
        <dbReference type="ARBA" id="ARBA00037998"/>
    </source>
</evidence>
<feature type="transmembrane region" description="Helical" evidence="9">
    <location>
        <begin position="220"/>
        <end position="251"/>
    </location>
</feature>
<evidence type="ECO:0000256" key="4">
    <source>
        <dbReference type="ARBA" id="ARBA00022692"/>
    </source>
</evidence>
<comment type="caution">
    <text evidence="10">The sequence shown here is derived from an EMBL/GenBank/DDBJ whole genome shotgun (WGS) entry which is preliminary data.</text>
</comment>
<keyword evidence="2" id="KW-0813">Transport</keyword>
<evidence type="ECO:0000313" key="11">
    <source>
        <dbReference type="Proteomes" id="UP000463224"/>
    </source>
</evidence>
<organism evidence="10 11">
    <name type="scientific">Nitratireductor arenosus</name>
    <dbReference type="NCBI Taxonomy" id="2682096"/>
    <lineage>
        <taxon>Bacteria</taxon>
        <taxon>Pseudomonadati</taxon>
        <taxon>Pseudomonadota</taxon>
        <taxon>Alphaproteobacteria</taxon>
        <taxon>Hyphomicrobiales</taxon>
        <taxon>Phyllobacteriaceae</taxon>
        <taxon>Nitratireductor</taxon>
    </lineage>
</organism>
<dbReference type="AlphaFoldDB" id="A0A844QEI0"/>
<protein>
    <submittedName>
        <fullName evidence="10">Branched-chain amino acid ABC transporter permease</fullName>
    </submittedName>
</protein>
<dbReference type="RefSeq" id="WP_156711184.1">
    <property type="nucleotide sequence ID" value="NZ_WPHG01000001.1"/>
</dbReference>
<evidence type="ECO:0000256" key="1">
    <source>
        <dbReference type="ARBA" id="ARBA00004651"/>
    </source>
</evidence>
<reference evidence="10 11" key="1">
    <citation type="submission" date="2019-12" db="EMBL/GenBank/DDBJ databases">
        <title>Nitratireductor arenosus sp. nov., Isolated from sea sand, Jeju island, South Korea.</title>
        <authorList>
            <person name="Kim W."/>
        </authorList>
    </citation>
    <scope>NUCLEOTIDE SEQUENCE [LARGE SCALE GENOMIC DNA]</scope>
    <source>
        <strain evidence="10 11">CAU 1489</strain>
    </source>
</reference>
<dbReference type="EMBL" id="WPHG01000001">
    <property type="protein sequence ID" value="MVA96219.1"/>
    <property type="molecule type" value="Genomic_DNA"/>
</dbReference>